<accession>A0ABQ6PYT4</accession>
<organism evidence="1 2">
    <name type="scientific">Algoriphagus taiwanensis</name>
    <dbReference type="NCBI Taxonomy" id="1445656"/>
    <lineage>
        <taxon>Bacteria</taxon>
        <taxon>Pseudomonadati</taxon>
        <taxon>Bacteroidota</taxon>
        <taxon>Cytophagia</taxon>
        <taxon>Cytophagales</taxon>
        <taxon>Cyclobacteriaceae</taxon>
        <taxon>Algoriphagus</taxon>
    </lineage>
</organism>
<dbReference type="RefSeq" id="WP_338227889.1">
    <property type="nucleotide sequence ID" value="NZ_BTPE01000004.1"/>
</dbReference>
<keyword evidence="2" id="KW-1185">Reference proteome</keyword>
<dbReference type="Proteomes" id="UP001307705">
    <property type="component" value="Unassembled WGS sequence"/>
</dbReference>
<evidence type="ECO:0000313" key="1">
    <source>
        <dbReference type="EMBL" id="GMQ33110.1"/>
    </source>
</evidence>
<protein>
    <submittedName>
        <fullName evidence="1">Uncharacterized protein</fullName>
    </submittedName>
</protein>
<reference evidence="1 2" key="1">
    <citation type="submission" date="2023-08" db="EMBL/GenBank/DDBJ databases">
        <title>Draft genome sequence of Algoriphagus taiwanensis.</title>
        <authorList>
            <person name="Takatani N."/>
            <person name="Hosokawa M."/>
            <person name="Sawabe T."/>
        </authorList>
    </citation>
    <scope>NUCLEOTIDE SEQUENCE [LARGE SCALE GENOMIC DNA]</scope>
    <source>
        <strain evidence="1 2">JCM 19755</strain>
    </source>
</reference>
<gene>
    <name evidence="1" type="ORF">Ataiwa_13820</name>
</gene>
<proteinExistence type="predicted"/>
<comment type="caution">
    <text evidence="1">The sequence shown here is derived from an EMBL/GenBank/DDBJ whole genome shotgun (WGS) entry which is preliminary data.</text>
</comment>
<name>A0ABQ6PYT4_9BACT</name>
<dbReference type="EMBL" id="BTPE01000004">
    <property type="protein sequence ID" value="GMQ33110.1"/>
    <property type="molecule type" value="Genomic_DNA"/>
</dbReference>
<evidence type="ECO:0000313" key="2">
    <source>
        <dbReference type="Proteomes" id="UP001307705"/>
    </source>
</evidence>
<sequence>MESIVITPKSKEELEKIQRYLKKEGISSKKLSVEEKLDLGLSEMMKEVDKIKHVSKDNIDKIFEGL</sequence>